<dbReference type="InterPro" id="IPR052020">
    <property type="entry name" value="Cyclic_di-GMP/3'3'-cGAMP_PDE"/>
</dbReference>
<dbReference type="SUPFAM" id="SSF46894">
    <property type="entry name" value="C-terminal effector domain of the bipartite response regulators"/>
    <property type="match status" value="1"/>
</dbReference>
<evidence type="ECO:0000259" key="1">
    <source>
        <dbReference type="PROSITE" id="PS50043"/>
    </source>
</evidence>
<organism evidence="3 4">
    <name type="scientific">Pendulispora brunnea</name>
    <dbReference type="NCBI Taxonomy" id="2905690"/>
    <lineage>
        <taxon>Bacteria</taxon>
        <taxon>Pseudomonadati</taxon>
        <taxon>Myxococcota</taxon>
        <taxon>Myxococcia</taxon>
        <taxon>Myxococcales</taxon>
        <taxon>Sorangiineae</taxon>
        <taxon>Pendulisporaceae</taxon>
        <taxon>Pendulispora</taxon>
    </lineage>
</organism>
<dbReference type="Gene3D" id="1.10.10.10">
    <property type="entry name" value="Winged helix-like DNA-binding domain superfamily/Winged helix DNA-binding domain"/>
    <property type="match status" value="1"/>
</dbReference>
<dbReference type="Gene3D" id="1.10.3210.10">
    <property type="entry name" value="Hypothetical protein af1432"/>
    <property type="match status" value="2"/>
</dbReference>
<name>A0ABZ2KJ21_9BACT</name>
<feature type="domain" description="HTH luxR-type" evidence="1">
    <location>
        <begin position="449"/>
        <end position="514"/>
    </location>
</feature>
<dbReference type="InterPro" id="IPR000792">
    <property type="entry name" value="Tscrpt_reg_LuxR_C"/>
</dbReference>
<dbReference type="PROSITE" id="PS00622">
    <property type="entry name" value="HTH_LUXR_1"/>
    <property type="match status" value="1"/>
</dbReference>
<dbReference type="EMBL" id="CP089982">
    <property type="protein sequence ID" value="WXA98658.1"/>
    <property type="molecule type" value="Genomic_DNA"/>
</dbReference>
<keyword evidence="4" id="KW-1185">Reference proteome</keyword>
<evidence type="ECO:0000313" key="3">
    <source>
        <dbReference type="EMBL" id="WXA98658.1"/>
    </source>
</evidence>
<dbReference type="PROSITE" id="PS51832">
    <property type="entry name" value="HD_GYP"/>
    <property type="match status" value="1"/>
</dbReference>
<dbReference type="InterPro" id="IPR003607">
    <property type="entry name" value="HD/PDEase_dom"/>
</dbReference>
<feature type="domain" description="HD-GYP" evidence="2">
    <location>
        <begin position="257"/>
        <end position="453"/>
    </location>
</feature>
<dbReference type="RefSeq" id="WP_394849272.1">
    <property type="nucleotide sequence ID" value="NZ_CP089982.1"/>
</dbReference>
<dbReference type="PANTHER" id="PTHR45228">
    <property type="entry name" value="CYCLIC DI-GMP PHOSPHODIESTERASE TM_0186-RELATED"/>
    <property type="match status" value="1"/>
</dbReference>
<dbReference type="CDD" id="cd00077">
    <property type="entry name" value="HDc"/>
    <property type="match status" value="1"/>
</dbReference>
<gene>
    <name evidence="3" type="ORF">LZC95_17725</name>
</gene>
<sequence length="523" mass="55904">MNFMKSAHPLHLAEVLAALSLATDLANDQPFETSLRACLLATELARAAGASTETIADVYYAGLLRFVGCTAFSSEWAGALGGDDNVLHRTFAPIDARRPGELLPAAIGLGKGRGLKERVRAVANFVTEGPSILTAFAASNCEAALRFAARLDMGAGVIATLGQIYARWDGRGFPANLAEESIALPARILQVARVAEIHARVSGLAHAQSVLKTRAGGQLDPHLVKVFASEAELLLAPLEGPSVWDAVLARAPSTNPSRAGIAEVARAFADFADLKSVYSVGHSTSVAELAERAAKLLGLDESARANVRHAALLHDLGSVSVPAGIWEKKGALTTAEWERVRLHPYYTERVLARSPLLSEVAILAGAHHERCDGSGYSRGTPAALIPPDAMVIAAADCYCAFLEARPHRPALGAAEAVRAMRAEVSQRRFEAEIVEAILEAAGHERQRRRQTWPRGLSDREVDVLRRVARGCSNKEIAEQLSISPRTVQHHVAHIYEKIGVSTRAGATLFASENDLLGWVNDAP</sequence>
<accession>A0ABZ2KJ21</accession>
<dbReference type="PRINTS" id="PR00038">
    <property type="entry name" value="HTHLUXR"/>
</dbReference>
<proteinExistence type="predicted"/>
<dbReference type="SMART" id="SM00471">
    <property type="entry name" value="HDc"/>
    <property type="match status" value="1"/>
</dbReference>
<dbReference type="Pfam" id="PF00196">
    <property type="entry name" value="GerE"/>
    <property type="match status" value="1"/>
</dbReference>
<dbReference type="InterPro" id="IPR037522">
    <property type="entry name" value="HD_GYP_dom"/>
</dbReference>
<reference evidence="3 4" key="1">
    <citation type="submission" date="2021-12" db="EMBL/GenBank/DDBJ databases">
        <title>Discovery of the Pendulisporaceae a myxobacterial family with distinct sporulation behavior and unique specialized metabolism.</title>
        <authorList>
            <person name="Garcia R."/>
            <person name="Popoff A."/>
            <person name="Bader C.D."/>
            <person name="Loehr J."/>
            <person name="Walesch S."/>
            <person name="Walt C."/>
            <person name="Boldt J."/>
            <person name="Bunk B."/>
            <person name="Haeckl F.J.F.P.J."/>
            <person name="Gunesch A.P."/>
            <person name="Birkelbach J."/>
            <person name="Nuebel U."/>
            <person name="Pietschmann T."/>
            <person name="Bach T."/>
            <person name="Mueller R."/>
        </authorList>
    </citation>
    <scope>NUCLEOTIDE SEQUENCE [LARGE SCALE GENOMIC DNA]</scope>
    <source>
        <strain evidence="3 4">MSr12523</strain>
    </source>
</reference>
<dbReference type="SUPFAM" id="SSF109604">
    <property type="entry name" value="HD-domain/PDEase-like"/>
    <property type="match status" value="1"/>
</dbReference>
<evidence type="ECO:0000313" key="4">
    <source>
        <dbReference type="Proteomes" id="UP001379533"/>
    </source>
</evidence>
<protein>
    <submittedName>
        <fullName evidence="3">LuxR C-terminal-related transcriptional regulator</fullName>
    </submittedName>
</protein>
<dbReference type="Pfam" id="PF13487">
    <property type="entry name" value="HD_5"/>
    <property type="match status" value="2"/>
</dbReference>
<evidence type="ECO:0000259" key="2">
    <source>
        <dbReference type="PROSITE" id="PS51832"/>
    </source>
</evidence>
<dbReference type="Proteomes" id="UP001379533">
    <property type="component" value="Chromosome"/>
</dbReference>
<dbReference type="CDD" id="cd06170">
    <property type="entry name" value="LuxR_C_like"/>
    <property type="match status" value="1"/>
</dbReference>
<dbReference type="InterPro" id="IPR016032">
    <property type="entry name" value="Sig_transdc_resp-reg_C-effctor"/>
</dbReference>
<dbReference type="InterPro" id="IPR036388">
    <property type="entry name" value="WH-like_DNA-bd_sf"/>
</dbReference>
<dbReference type="SMART" id="SM00421">
    <property type="entry name" value="HTH_LUXR"/>
    <property type="match status" value="1"/>
</dbReference>
<dbReference type="PROSITE" id="PS50043">
    <property type="entry name" value="HTH_LUXR_2"/>
    <property type="match status" value="1"/>
</dbReference>